<protein>
    <submittedName>
        <fullName evidence="1">N-formylglutamate amidohydrolase</fullName>
    </submittedName>
</protein>
<dbReference type="Gene3D" id="3.40.630.40">
    <property type="entry name" value="Zn-dependent exopeptidases"/>
    <property type="match status" value="1"/>
</dbReference>
<name>A0ABS9KA07_9BACT</name>
<gene>
    <name evidence="1" type="ORF">L6773_03825</name>
</gene>
<proteinExistence type="predicted"/>
<dbReference type="SUPFAM" id="SSF53187">
    <property type="entry name" value="Zn-dependent exopeptidases"/>
    <property type="match status" value="1"/>
</dbReference>
<accession>A0ABS9KA07</accession>
<sequence length="239" mass="28266">MERLTSPEWILTCEHAGNKIPIEYEYLFGNANEVLESHRGWDPGAFELAELFAVKTKVKLISYPYTRLLIEPNRSLGHPKLFSEFTRGLSTEEKQEIINNFYLPYRKRVTEIINENTLRSVPTIHISIHTFTPVLNKKTRDFEIGLLYDPKRTREKNLCLNWKSFLEQIDTELRIRMNQPYKGASDGFTTYLRKTFNENLYLGIELEINQNLFFINTEAWKNACVQWVQSFQQLNKKYT</sequence>
<dbReference type="RefSeq" id="WP_237852525.1">
    <property type="nucleotide sequence ID" value="NZ_JAKLWS010000003.1"/>
</dbReference>
<dbReference type="InterPro" id="IPR007709">
    <property type="entry name" value="N-FG_amidohydro"/>
</dbReference>
<reference evidence="1" key="2">
    <citation type="submission" date="2024-05" db="EMBL/GenBank/DDBJ databases">
        <title>Rhodohalobacter halophilus gen. nov., sp. nov., a moderately halophilic member of the family Balneolaceae.</title>
        <authorList>
            <person name="Xia J."/>
        </authorList>
    </citation>
    <scope>NUCLEOTIDE SEQUENCE</scope>
    <source>
        <strain evidence="1">WB101</strain>
    </source>
</reference>
<organism evidence="1 2">
    <name type="scientific">Rhodohalobacter sulfatireducens</name>
    <dbReference type="NCBI Taxonomy" id="2911366"/>
    <lineage>
        <taxon>Bacteria</taxon>
        <taxon>Pseudomonadati</taxon>
        <taxon>Balneolota</taxon>
        <taxon>Balneolia</taxon>
        <taxon>Balneolales</taxon>
        <taxon>Balneolaceae</taxon>
        <taxon>Rhodohalobacter</taxon>
    </lineage>
</organism>
<reference evidence="1" key="1">
    <citation type="submission" date="2022-01" db="EMBL/GenBank/DDBJ databases">
        <authorList>
            <person name="Wang Y."/>
        </authorList>
    </citation>
    <scope>NUCLEOTIDE SEQUENCE</scope>
    <source>
        <strain evidence="1">WB101</strain>
    </source>
</reference>
<evidence type="ECO:0000313" key="1">
    <source>
        <dbReference type="EMBL" id="MCG2587682.1"/>
    </source>
</evidence>
<dbReference type="Pfam" id="PF05013">
    <property type="entry name" value="FGase"/>
    <property type="match status" value="1"/>
</dbReference>
<comment type="caution">
    <text evidence="1">The sequence shown here is derived from an EMBL/GenBank/DDBJ whole genome shotgun (WGS) entry which is preliminary data.</text>
</comment>
<dbReference type="Proteomes" id="UP001165366">
    <property type="component" value="Unassembled WGS sequence"/>
</dbReference>
<keyword evidence="2" id="KW-1185">Reference proteome</keyword>
<evidence type="ECO:0000313" key="2">
    <source>
        <dbReference type="Proteomes" id="UP001165366"/>
    </source>
</evidence>
<dbReference type="EMBL" id="JAKLWS010000003">
    <property type="protein sequence ID" value="MCG2587682.1"/>
    <property type="molecule type" value="Genomic_DNA"/>
</dbReference>